<dbReference type="AlphaFoldDB" id="A0AAW6TYH9"/>
<comment type="caution">
    <text evidence="2">The sequence shown here is derived from an EMBL/GenBank/DDBJ whole genome shotgun (WGS) entry which is preliminary data.</text>
</comment>
<name>A0AAW6TYH9_9BACT</name>
<feature type="domain" description="3-keto-alpha-glucoside-1,2-lyase/3-keto-2-hydroxy-glucal hydratase" evidence="1">
    <location>
        <begin position="39"/>
        <end position="253"/>
    </location>
</feature>
<gene>
    <name evidence="2" type="ORF">QJ522_17215</name>
</gene>
<dbReference type="Gene3D" id="2.60.120.560">
    <property type="entry name" value="Exo-inulinase, domain 1"/>
    <property type="match status" value="1"/>
</dbReference>
<sequence length="258" mass="28867">MKHRDHAHPFVRSVAPVLLLAAVAGLLGCTDGHRAADEGWQPLFNGADLTGWTVKCKPADRDTGFWTVDDGTILADSMGHKGHDYVWLVTDREYADFALRLRFQAYRDSPGNSGVQIRSRYDDQAGWLDGPQIDIHPPGPWRTGMMWDETRGVARWLYPDIPRGQWVNQAMANPDLVFYYADEGPGWNTFEIIAVGTQITARLNGVLVTDYDGAGVLDDAVHQRYNVGLKGHIALQIHKADQLRIRFKDIVVRPLPAP</sequence>
<dbReference type="GO" id="GO:0016787">
    <property type="term" value="F:hydrolase activity"/>
    <property type="evidence" value="ECO:0007669"/>
    <property type="project" value="InterPro"/>
</dbReference>
<accession>A0AAW6TYH9</accession>
<reference evidence="2" key="1">
    <citation type="submission" date="2023-05" db="EMBL/GenBank/DDBJ databases">
        <title>Anaerotaeda fermentans gen. nov., sp. nov., a novel anaerobic planctomycete of the new family within the order Sedimentisphaerales isolated from Taman Peninsula, Russia.</title>
        <authorList>
            <person name="Khomyakova M.A."/>
            <person name="Merkel A.Y."/>
            <person name="Slobodkin A.I."/>
        </authorList>
    </citation>
    <scope>NUCLEOTIDE SEQUENCE</scope>
    <source>
        <strain evidence="2">M17dextr</strain>
    </source>
</reference>
<dbReference type="Proteomes" id="UP001431776">
    <property type="component" value="Unassembled WGS sequence"/>
</dbReference>
<dbReference type="EMBL" id="JASCXX010000024">
    <property type="protein sequence ID" value="MDI6450803.1"/>
    <property type="molecule type" value="Genomic_DNA"/>
</dbReference>
<evidence type="ECO:0000259" key="1">
    <source>
        <dbReference type="Pfam" id="PF06439"/>
    </source>
</evidence>
<dbReference type="Pfam" id="PF06439">
    <property type="entry name" value="3keto-disac_hyd"/>
    <property type="match status" value="1"/>
</dbReference>
<proteinExistence type="predicted"/>
<dbReference type="RefSeq" id="WP_349246213.1">
    <property type="nucleotide sequence ID" value="NZ_JASCXX010000024.1"/>
</dbReference>
<organism evidence="2 3">
    <name type="scientific">Anaerobaca lacustris</name>
    <dbReference type="NCBI Taxonomy" id="3044600"/>
    <lineage>
        <taxon>Bacteria</taxon>
        <taxon>Pseudomonadati</taxon>
        <taxon>Planctomycetota</taxon>
        <taxon>Phycisphaerae</taxon>
        <taxon>Sedimentisphaerales</taxon>
        <taxon>Anaerobacaceae</taxon>
        <taxon>Anaerobaca</taxon>
    </lineage>
</organism>
<dbReference type="InterPro" id="IPR010496">
    <property type="entry name" value="AL/BT2_dom"/>
</dbReference>
<evidence type="ECO:0000313" key="3">
    <source>
        <dbReference type="Proteomes" id="UP001431776"/>
    </source>
</evidence>
<protein>
    <submittedName>
        <fullName evidence="2">DUF1080 domain-containing protein</fullName>
    </submittedName>
</protein>
<dbReference type="PROSITE" id="PS51257">
    <property type="entry name" value="PROKAR_LIPOPROTEIN"/>
    <property type="match status" value="1"/>
</dbReference>
<evidence type="ECO:0000313" key="2">
    <source>
        <dbReference type="EMBL" id="MDI6450803.1"/>
    </source>
</evidence>
<keyword evidence="3" id="KW-1185">Reference proteome</keyword>